<protein>
    <submittedName>
        <fullName evidence="8">MFS transporter</fullName>
    </submittedName>
</protein>
<feature type="transmembrane region" description="Helical" evidence="6">
    <location>
        <begin position="12"/>
        <end position="33"/>
    </location>
</feature>
<feature type="transmembrane region" description="Helical" evidence="6">
    <location>
        <begin position="45"/>
        <end position="65"/>
    </location>
</feature>
<keyword evidence="4 6" id="KW-1133">Transmembrane helix</keyword>
<feature type="transmembrane region" description="Helical" evidence="6">
    <location>
        <begin position="77"/>
        <end position="100"/>
    </location>
</feature>
<name>A0ABW2UV65_9BACI</name>
<gene>
    <name evidence="8" type="ORF">ACFQU8_07900</name>
</gene>
<feature type="transmembrane region" description="Helical" evidence="6">
    <location>
        <begin position="163"/>
        <end position="181"/>
    </location>
</feature>
<evidence type="ECO:0000256" key="3">
    <source>
        <dbReference type="ARBA" id="ARBA00022692"/>
    </source>
</evidence>
<evidence type="ECO:0000313" key="9">
    <source>
        <dbReference type="Proteomes" id="UP001596620"/>
    </source>
</evidence>
<feature type="transmembrane region" description="Helical" evidence="6">
    <location>
        <begin position="337"/>
        <end position="357"/>
    </location>
</feature>
<dbReference type="Gene3D" id="1.20.1250.20">
    <property type="entry name" value="MFS general substrate transporter like domains"/>
    <property type="match status" value="1"/>
</dbReference>
<dbReference type="PROSITE" id="PS50850">
    <property type="entry name" value="MFS"/>
    <property type="match status" value="1"/>
</dbReference>
<comment type="subcellular location">
    <subcellularLocation>
        <location evidence="1">Cell membrane</location>
        <topology evidence="1">Multi-pass membrane protein</topology>
    </subcellularLocation>
</comment>
<evidence type="ECO:0000256" key="1">
    <source>
        <dbReference type="ARBA" id="ARBA00004651"/>
    </source>
</evidence>
<evidence type="ECO:0000256" key="5">
    <source>
        <dbReference type="ARBA" id="ARBA00023136"/>
    </source>
</evidence>
<accession>A0ABW2UV65</accession>
<dbReference type="Pfam" id="PF07690">
    <property type="entry name" value="MFS_1"/>
    <property type="match status" value="1"/>
</dbReference>
<feature type="transmembrane region" description="Helical" evidence="6">
    <location>
        <begin position="136"/>
        <end position="157"/>
    </location>
</feature>
<feature type="transmembrane region" description="Helical" evidence="6">
    <location>
        <begin position="245"/>
        <end position="263"/>
    </location>
</feature>
<dbReference type="PANTHER" id="PTHR23531:SF2">
    <property type="entry name" value="PERMEASE"/>
    <property type="match status" value="1"/>
</dbReference>
<feature type="domain" description="Major facilitator superfamily (MFS) profile" evidence="7">
    <location>
        <begin position="11"/>
        <end position="387"/>
    </location>
</feature>
<feature type="transmembrane region" description="Helical" evidence="6">
    <location>
        <begin position="275"/>
        <end position="292"/>
    </location>
</feature>
<dbReference type="CDD" id="cd17489">
    <property type="entry name" value="MFS_YfcJ_like"/>
    <property type="match status" value="1"/>
</dbReference>
<dbReference type="SUPFAM" id="SSF103473">
    <property type="entry name" value="MFS general substrate transporter"/>
    <property type="match status" value="1"/>
</dbReference>
<keyword evidence="2" id="KW-0813">Transport</keyword>
<evidence type="ECO:0000256" key="4">
    <source>
        <dbReference type="ARBA" id="ARBA00022989"/>
    </source>
</evidence>
<dbReference type="Proteomes" id="UP001596620">
    <property type="component" value="Unassembled WGS sequence"/>
</dbReference>
<dbReference type="InterPro" id="IPR020846">
    <property type="entry name" value="MFS_dom"/>
</dbReference>
<keyword evidence="3 6" id="KW-0812">Transmembrane</keyword>
<evidence type="ECO:0000313" key="8">
    <source>
        <dbReference type="EMBL" id="MFC7747158.1"/>
    </source>
</evidence>
<dbReference type="InterPro" id="IPR011701">
    <property type="entry name" value="MFS"/>
</dbReference>
<dbReference type="InterPro" id="IPR036259">
    <property type="entry name" value="MFS_trans_sf"/>
</dbReference>
<keyword evidence="9" id="KW-1185">Reference proteome</keyword>
<keyword evidence="5 6" id="KW-0472">Membrane</keyword>
<comment type="caution">
    <text evidence="8">The sequence shown here is derived from an EMBL/GenBank/DDBJ whole genome shotgun (WGS) entry which is preliminary data.</text>
</comment>
<dbReference type="InterPro" id="IPR052714">
    <property type="entry name" value="MFS_Exporter"/>
</dbReference>
<evidence type="ECO:0000256" key="2">
    <source>
        <dbReference type="ARBA" id="ARBA00022448"/>
    </source>
</evidence>
<evidence type="ECO:0000259" key="7">
    <source>
        <dbReference type="PROSITE" id="PS50850"/>
    </source>
</evidence>
<reference evidence="9" key="1">
    <citation type="journal article" date="2019" name="Int. J. Syst. Evol. Microbiol.">
        <title>The Global Catalogue of Microorganisms (GCM) 10K type strain sequencing project: providing services to taxonomists for standard genome sequencing and annotation.</title>
        <authorList>
            <consortium name="The Broad Institute Genomics Platform"/>
            <consortium name="The Broad Institute Genome Sequencing Center for Infectious Disease"/>
            <person name="Wu L."/>
            <person name="Ma J."/>
        </authorList>
    </citation>
    <scope>NUCLEOTIDE SEQUENCE [LARGE SCALE GENOMIC DNA]</scope>
    <source>
        <strain evidence="9">JCM 30234</strain>
    </source>
</reference>
<feature type="transmembrane region" description="Helical" evidence="6">
    <location>
        <begin position="363"/>
        <end position="384"/>
    </location>
</feature>
<dbReference type="PANTHER" id="PTHR23531">
    <property type="entry name" value="QUINOLENE RESISTANCE PROTEIN NORA"/>
    <property type="match status" value="1"/>
</dbReference>
<proteinExistence type="predicted"/>
<feature type="transmembrane region" description="Helical" evidence="6">
    <location>
        <begin position="212"/>
        <end position="233"/>
    </location>
</feature>
<dbReference type="EMBL" id="JBHTGR010000016">
    <property type="protein sequence ID" value="MFC7747158.1"/>
    <property type="molecule type" value="Genomic_DNA"/>
</dbReference>
<evidence type="ECO:0000256" key="6">
    <source>
        <dbReference type="SAM" id="Phobius"/>
    </source>
</evidence>
<sequence length="401" mass="43707">MDSTNKLWSKNFILVVVANLFVYQGFQMLIPTLPVYVKSMGGSELQAGLVVSLFAFSALVFRSITGKGADTIGRKPFLLIGFLVLILFNVSFFAFSIVAMLPLLRLFQGAGWGMTSTAIATIMADNVPDARRGEGTGYYALSVILATSIAPIIGISVLNHYDFNMILVLTTVFMVIGFILTQGISIPKQEKQPEPANAQKESFWKSLFEKKALLPSLLCLFLAVPFGGLMSFIALFGEEIGIENIWIYFVGHCFMILISRPFIGKLFDSKGPAIVIFPGAILMLIGLLLLSFTTTIPMLILTSVFYGLSFGAVQPSLQAWAIDRSASNRKGAANGTFLSFMDLGVALGSLVLSSVAAATSYAMMYRISSICMVIFIIIYGIYLLKTRSQKHSEDHAEAANH</sequence>
<organism evidence="8 9">
    <name type="scientific">Lentibacillus kimchii</name>
    <dbReference type="NCBI Taxonomy" id="1542911"/>
    <lineage>
        <taxon>Bacteria</taxon>
        <taxon>Bacillati</taxon>
        <taxon>Bacillota</taxon>
        <taxon>Bacilli</taxon>
        <taxon>Bacillales</taxon>
        <taxon>Bacillaceae</taxon>
        <taxon>Lentibacillus</taxon>
    </lineage>
</organism>